<keyword evidence="7 9" id="KW-0472">Membrane</keyword>
<keyword evidence="4 9" id="KW-0812">Transmembrane</keyword>
<dbReference type="Proteomes" id="UP000503462">
    <property type="component" value="Chromosome 4"/>
</dbReference>
<keyword evidence="6" id="KW-0443">Lipid metabolism</keyword>
<gene>
    <name evidence="11" type="ORF">AMS68_005502</name>
</gene>
<accession>A0A6H0XZ88</accession>
<dbReference type="GO" id="GO:0016020">
    <property type="term" value="C:membrane"/>
    <property type="evidence" value="ECO:0007669"/>
    <property type="project" value="UniProtKB-SubCell"/>
</dbReference>
<feature type="transmembrane region" description="Helical" evidence="9">
    <location>
        <begin position="27"/>
        <end position="53"/>
    </location>
</feature>
<evidence type="ECO:0000256" key="3">
    <source>
        <dbReference type="ARBA" id="ARBA00022679"/>
    </source>
</evidence>
<comment type="similarity">
    <text evidence="2">Belongs to the 1-acyl-sn-glycerol-3-phosphate acyltransferase family.</text>
</comment>
<evidence type="ECO:0000256" key="8">
    <source>
        <dbReference type="ARBA" id="ARBA00023315"/>
    </source>
</evidence>
<dbReference type="PANTHER" id="PTHR23063:SF60">
    <property type="entry name" value="LYSOPHOSPHATIDIC ACID:OLEOYL-COA ACYLTRANSFERASE 1"/>
    <property type="match status" value="1"/>
</dbReference>
<evidence type="ECO:0000256" key="7">
    <source>
        <dbReference type="ARBA" id="ARBA00023136"/>
    </source>
</evidence>
<sequence>MEKYGQYRDKGIAPFFPIPPHTNGLVAIPWGLFLLFLRTPLTIFAWIIWLIIIQWAPPGTILRKANLWCIIGIPGIWWVDLQVDGVRRGSLGKYGASHMPTAGSIIASSHTSPIDVIYLATIFDPIFTQSYPGTRLVRQLSLSAALASCLTIPTQPSEGLTTLAELTARHPKRIIAVFPEGTTSNGRGILQFTHSLLSASPSTKIFPVSIRYAPQDIVTPIPGFFEALRFLWRLNGQSSHTVRTRIGTAVTRKSVSASSTPTGKITKRSKYEGNFFDTLDDAATLSTDDDASDAEKQVLDAVADTLARLGRVKRVSLGLAEKTTFVAAWRKNSKYRK</sequence>
<dbReference type="EMBL" id="CP051142">
    <property type="protein sequence ID" value="QIW99984.1"/>
    <property type="molecule type" value="Genomic_DNA"/>
</dbReference>
<dbReference type="OrthoDB" id="272512at2759"/>
<comment type="subcellular location">
    <subcellularLocation>
        <location evidence="1">Membrane</location>
    </subcellularLocation>
</comment>
<organism evidence="11 12">
    <name type="scientific">Peltaster fructicola</name>
    <dbReference type="NCBI Taxonomy" id="286661"/>
    <lineage>
        <taxon>Eukaryota</taxon>
        <taxon>Fungi</taxon>
        <taxon>Dikarya</taxon>
        <taxon>Ascomycota</taxon>
        <taxon>Pezizomycotina</taxon>
        <taxon>Dothideomycetes</taxon>
        <taxon>Dothideomycetes incertae sedis</taxon>
        <taxon>Peltaster</taxon>
    </lineage>
</organism>
<evidence type="ECO:0000313" key="11">
    <source>
        <dbReference type="EMBL" id="QIW99984.1"/>
    </source>
</evidence>
<evidence type="ECO:0000256" key="2">
    <source>
        <dbReference type="ARBA" id="ARBA00008655"/>
    </source>
</evidence>
<dbReference type="GO" id="GO:0016746">
    <property type="term" value="F:acyltransferase activity"/>
    <property type="evidence" value="ECO:0007669"/>
    <property type="project" value="UniProtKB-KW"/>
</dbReference>
<dbReference type="GO" id="GO:0006629">
    <property type="term" value="P:lipid metabolic process"/>
    <property type="evidence" value="ECO:0007669"/>
    <property type="project" value="UniProtKB-KW"/>
</dbReference>
<evidence type="ECO:0000256" key="9">
    <source>
        <dbReference type="SAM" id="Phobius"/>
    </source>
</evidence>
<evidence type="ECO:0000256" key="1">
    <source>
        <dbReference type="ARBA" id="ARBA00004370"/>
    </source>
</evidence>
<evidence type="ECO:0000256" key="5">
    <source>
        <dbReference type="ARBA" id="ARBA00022989"/>
    </source>
</evidence>
<dbReference type="InterPro" id="IPR002123">
    <property type="entry name" value="Plipid/glycerol_acylTrfase"/>
</dbReference>
<evidence type="ECO:0000256" key="4">
    <source>
        <dbReference type="ARBA" id="ARBA00022692"/>
    </source>
</evidence>
<dbReference type="SUPFAM" id="SSF69593">
    <property type="entry name" value="Glycerol-3-phosphate (1)-acyltransferase"/>
    <property type="match status" value="1"/>
</dbReference>
<feature type="domain" description="Phospholipid/glycerol acyltransferase" evidence="10">
    <location>
        <begin position="104"/>
        <end position="213"/>
    </location>
</feature>
<evidence type="ECO:0000256" key="6">
    <source>
        <dbReference type="ARBA" id="ARBA00023098"/>
    </source>
</evidence>
<proteinExistence type="inferred from homology"/>
<dbReference type="Pfam" id="PF01553">
    <property type="entry name" value="Acyltransferase"/>
    <property type="match status" value="1"/>
</dbReference>
<name>A0A6H0XZ88_9PEZI</name>
<dbReference type="AlphaFoldDB" id="A0A6H0XZ88"/>
<dbReference type="PANTHER" id="PTHR23063">
    <property type="entry name" value="PHOSPHOLIPID ACYLTRANSFERASE"/>
    <property type="match status" value="1"/>
</dbReference>
<keyword evidence="12" id="KW-1185">Reference proteome</keyword>
<keyword evidence="8" id="KW-0012">Acyltransferase</keyword>
<keyword evidence="5 9" id="KW-1133">Transmembrane helix</keyword>
<reference evidence="11 12" key="1">
    <citation type="journal article" date="2016" name="Sci. Rep.">
        <title>Peltaster fructicola genome reveals evolution from an invasive phytopathogen to an ectophytic parasite.</title>
        <authorList>
            <person name="Xu C."/>
            <person name="Chen H."/>
            <person name="Gleason M.L."/>
            <person name="Xu J.R."/>
            <person name="Liu H."/>
            <person name="Zhang R."/>
            <person name="Sun G."/>
        </authorList>
    </citation>
    <scope>NUCLEOTIDE SEQUENCE [LARGE SCALE GENOMIC DNA]</scope>
    <source>
        <strain evidence="11 12">LNHT1506</strain>
    </source>
</reference>
<evidence type="ECO:0000259" key="10">
    <source>
        <dbReference type="SMART" id="SM00563"/>
    </source>
</evidence>
<keyword evidence="3" id="KW-0808">Transferase</keyword>
<dbReference type="SMART" id="SM00563">
    <property type="entry name" value="PlsC"/>
    <property type="match status" value="1"/>
</dbReference>
<evidence type="ECO:0000313" key="12">
    <source>
        <dbReference type="Proteomes" id="UP000503462"/>
    </source>
</evidence>
<protein>
    <recommendedName>
        <fullName evidence="10">Phospholipid/glycerol acyltransferase domain-containing protein</fullName>
    </recommendedName>
</protein>